<keyword evidence="2" id="KW-0732">Signal</keyword>
<dbReference type="RefSeq" id="WP_381742125.1">
    <property type="nucleotide sequence ID" value="NZ_JBHSDP010000024.1"/>
</dbReference>
<organism evidence="3 4">
    <name type="scientific">Streptomyces andamanensis</name>
    <dbReference type="NCBI Taxonomy" id="1565035"/>
    <lineage>
        <taxon>Bacteria</taxon>
        <taxon>Bacillati</taxon>
        <taxon>Actinomycetota</taxon>
        <taxon>Actinomycetes</taxon>
        <taxon>Kitasatosporales</taxon>
        <taxon>Streptomycetaceae</taxon>
        <taxon>Streptomyces</taxon>
    </lineage>
</organism>
<protein>
    <submittedName>
        <fullName evidence="3">Alpha/beta hydrolase</fullName>
    </submittedName>
</protein>
<dbReference type="SUPFAM" id="SSF53474">
    <property type="entry name" value="alpha/beta-Hydrolases"/>
    <property type="match status" value="1"/>
</dbReference>
<dbReference type="EMBL" id="JBHSDP010000024">
    <property type="protein sequence ID" value="MFC4331005.1"/>
    <property type="molecule type" value="Genomic_DNA"/>
</dbReference>
<evidence type="ECO:0000256" key="2">
    <source>
        <dbReference type="SAM" id="SignalP"/>
    </source>
</evidence>
<evidence type="ECO:0000313" key="3">
    <source>
        <dbReference type="EMBL" id="MFC4331005.1"/>
    </source>
</evidence>
<keyword evidence="3" id="KW-0378">Hydrolase</keyword>
<comment type="caution">
    <text evidence="3">The sequence shown here is derived from an EMBL/GenBank/DDBJ whole genome shotgun (WGS) entry which is preliminary data.</text>
</comment>
<dbReference type="GO" id="GO:0016787">
    <property type="term" value="F:hydrolase activity"/>
    <property type="evidence" value="ECO:0007669"/>
    <property type="project" value="UniProtKB-KW"/>
</dbReference>
<dbReference type="Gene3D" id="3.40.50.1820">
    <property type="entry name" value="alpha/beta hydrolase"/>
    <property type="match status" value="1"/>
</dbReference>
<feature type="chain" id="PRO_5045259270" evidence="2">
    <location>
        <begin position="40"/>
        <end position="444"/>
    </location>
</feature>
<feature type="signal peptide" evidence="2">
    <location>
        <begin position="1"/>
        <end position="39"/>
    </location>
</feature>
<reference evidence="4" key="1">
    <citation type="journal article" date="2019" name="Int. J. Syst. Evol. Microbiol.">
        <title>The Global Catalogue of Microorganisms (GCM) 10K type strain sequencing project: providing services to taxonomists for standard genome sequencing and annotation.</title>
        <authorList>
            <consortium name="The Broad Institute Genomics Platform"/>
            <consortium name="The Broad Institute Genome Sequencing Center for Infectious Disease"/>
            <person name="Wu L."/>
            <person name="Ma J."/>
        </authorList>
    </citation>
    <scope>NUCLEOTIDE SEQUENCE [LARGE SCALE GENOMIC DNA]</scope>
    <source>
        <strain evidence="4">PCU 347</strain>
    </source>
</reference>
<evidence type="ECO:0000313" key="4">
    <source>
        <dbReference type="Proteomes" id="UP001595824"/>
    </source>
</evidence>
<feature type="region of interest" description="Disordered" evidence="1">
    <location>
        <begin position="418"/>
        <end position="444"/>
    </location>
</feature>
<name>A0ABV8TK04_9ACTN</name>
<evidence type="ECO:0000256" key="1">
    <source>
        <dbReference type="SAM" id="MobiDB-lite"/>
    </source>
</evidence>
<proteinExistence type="predicted"/>
<accession>A0ABV8TK04</accession>
<dbReference type="InterPro" id="IPR029058">
    <property type="entry name" value="AB_hydrolase_fold"/>
</dbReference>
<gene>
    <name evidence="3" type="ORF">ACFPC0_25110</name>
</gene>
<sequence>MKRPARTPMSRARARSRTTRAFVVSALSTLSVGALTVPAATASAAAARPPSAGAPAVLQARYDLGDQAFTPPAALGYQGRAELAADVYYPAHLGTGRHPLVLMQHGSWETCADAGAQAESSAARQARDRAEQAGDTAEAARQQAIVDRASARLWAWPCAPGTAPILSSGGYDYLARALAARGFVVVSVGANGINATAAGQADTVYQARAALIERHLLLWQRLARSGDGPLRGALTDPRTGAPVTADFRGRVDLGDVGLLGHSMGGGGVMQEIADSSRAHWPSGVTVKAAFTLAPTATWDGDPVTRTPFAVMWGTCDQVNTGSFFEQNSAANRAPIYKYTLTGGNHAFYNRQWSPSSGQVASRDDALPGSAPGTCLSQYDDPAQPQRDQPRLAEERQRRIAADRVTAFFERYLRGRTDRQPYLTGERPFPGEPAHVVTSAYDAGA</sequence>
<keyword evidence="4" id="KW-1185">Reference proteome</keyword>
<dbReference type="Proteomes" id="UP001595824">
    <property type="component" value="Unassembled WGS sequence"/>
</dbReference>